<dbReference type="GO" id="GO:0080115">
    <property type="term" value="F:myosin XI tail binding"/>
    <property type="evidence" value="ECO:0007669"/>
    <property type="project" value="EnsemblPlants"/>
</dbReference>
<feature type="domain" description="WIT1/2 N-terminal helical bundle" evidence="2">
    <location>
        <begin position="25"/>
        <end position="162"/>
    </location>
</feature>
<gene>
    <name evidence="3" type="ORF">EUGRSUZ_G02406</name>
</gene>
<dbReference type="Gramene" id="KCW64837">
    <property type="protein sequence ID" value="KCW64837"/>
    <property type="gene ID" value="EUGRSUZ_G02406"/>
</dbReference>
<proteinExistence type="predicted"/>
<dbReference type="AlphaFoldDB" id="A0A059BG25"/>
<dbReference type="Gramene" id="KCW64836">
    <property type="protein sequence ID" value="KCW64836"/>
    <property type="gene ID" value="EUGRSUZ_G02406"/>
</dbReference>
<keyword evidence="1" id="KW-0175">Coiled coil</keyword>
<dbReference type="FunCoup" id="A0A059BG25">
    <property type="interactions" value="338"/>
</dbReference>
<dbReference type="InterPro" id="IPR039976">
    <property type="entry name" value="WIT1/WIT2"/>
</dbReference>
<name>A0A059BG25_EUCGR</name>
<feature type="coiled-coil region" evidence="1">
    <location>
        <begin position="332"/>
        <end position="513"/>
    </location>
</feature>
<dbReference type="STRING" id="71139.A0A059BG25"/>
<protein>
    <recommendedName>
        <fullName evidence="2">WIT1/2 N-terminal helical bundle domain-containing protein</fullName>
    </recommendedName>
</protein>
<dbReference type="EMBL" id="KK198759">
    <property type="protein sequence ID" value="KCW64836.1"/>
    <property type="molecule type" value="Genomic_DNA"/>
</dbReference>
<dbReference type="Gene3D" id="1.20.5.170">
    <property type="match status" value="1"/>
</dbReference>
<dbReference type="GO" id="GO:2000769">
    <property type="term" value="P:regulation of establishment or maintenance of cell polarity regulating cell shape"/>
    <property type="evidence" value="ECO:0007669"/>
    <property type="project" value="EnsemblPlants"/>
</dbReference>
<dbReference type="PANTHER" id="PTHR35705:SF2">
    <property type="entry name" value="WPP DOMAIN-INTERACTING TAIL-ANCHORED PROTEIN 2"/>
    <property type="match status" value="1"/>
</dbReference>
<evidence type="ECO:0000256" key="1">
    <source>
        <dbReference type="SAM" id="Coils"/>
    </source>
</evidence>
<dbReference type="OMA" id="IDNCIGQ"/>
<dbReference type="OrthoDB" id="1936068at2759"/>
<dbReference type="eggNOG" id="ENOG502QPXD">
    <property type="taxonomic scope" value="Eukaryota"/>
</dbReference>
<dbReference type="SUPFAM" id="SSF52374">
    <property type="entry name" value="Nucleotidylyl transferase"/>
    <property type="match status" value="1"/>
</dbReference>
<dbReference type="SUPFAM" id="SSF57997">
    <property type="entry name" value="Tropomyosin"/>
    <property type="match status" value="1"/>
</dbReference>
<dbReference type="PANTHER" id="PTHR35705">
    <property type="entry name" value="WPP DOMAIN-INTERACTING TAIL-ANCHORED PROTEIN 1"/>
    <property type="match status" value="1"/>
</dbReference>
<dbReference type="Pfam" id="PF26581">
    <property type="entry name" value="WIT1_2_N"/>
    <property type="match status" value="1"/>
</dbReference>
<sequence>MDDLAVSDISLNLDTISIPGGGRELENAIKVLTKVDMDLAYSSEKLLNLHFLLMHLLALYDELDPRAVGNGYFKEDFLEKALRYDLLIGILDSEVREVDIFLATLPAEIDDAHHEISSCRHFQEVYTVMDEKLHKCRESLKQSREQALEVKRHIANLQKDFAAVQSDKSEKDNGLDLSDKNQLFNSSFRAKTKELPRYVSRMLEKSLAREQALEKKLSESRQNEEDLKWKLHYTEQVALHMEEAAEVVWGRFLEAENAWEILMGISKELVGKSQVIQFNLNSSVQREAQFLSKIEDLAEQLKAKDIIVQKLESVNVDYVAKCSEVVNLSNKVKVLEEQLKETRFHLKEANASWEASQNQIDEMEHVVETLKEGIEAAESKADAAEGKVTHLTDSNLELTEELNFLKGSVNSKTEKVSVLEKQSRELELQLQHARASSEASQEQQNLLYSAIWDMETLIEDLKSKVSKAESKTDSVEEQCIELSEANFELKKEVSLLRAKIRDLEMSLDDANSSKVAISDEVNLRSKIMMDTVMQLAFERERIQKQLYFLTKDDKMLVGKLKNVREESLNSISHDKDFNEREPPL</sequence>
<accession>A0A059BG25</accession>
<reference evidence="3" key="1">
    <citation type="submission" date="2013-07" db="EMBL/GenBank/DDBJ databases">
        <title>The genome of Eucalyptus grandis.</title>
        <authorList>
            <person name="Schmutz J."/>
            <person name="Hayes R."/>
            <person name="Myburg A."/>
            <person name="Tuskan G."/>
            <person name="Grattapaglia D."/>
            <person name="Rokhsar D.S."/>
        </authorList>
    </citation>
    <scope>NUCLEOTIDE SEQUENCE</scope>
    <source>
        <tissue evidence="3">Leaf extractions</tissue>
    </source>
</reference>
<dbReference type="InterPro" id="IPR058610">
    <property type="entry name" value="WIT1_2_N"/>
</dbReference>
<evidence type="ECO:0000259" key="2">
    <source>
        <dbReference type="Pfam" id="PF26581"/>
    </source>
</evidence>
<dbReference type="KEGG" id="egr:104453861"/>
<dbReference type="EMBL" id="KK198759">
    <property type="protein sequence ID" value="KCW64837.1"/>
    <property type="molecule type" value="Genomic_DNA"/>
</dbReference>
<evidence type="ECO:0000313" key="3">
    <source>
        <dbReference type="EMBL" id="KCW64836.1"/>
    </source>
</evidence>
<organism evidence="3">
    <name type="scientific">Eucalyptus grandis</name>
    <name type="common">Flooded gum</name>
    <dbReference type="NCBI Taxonomy" id="71139"/>
    <lineage>
        <taxon>Eukaryota</taxon>
        <taxon>Viridiplantae</taxon>
        <taxon>Streptophyta</taxon>
        <taxon>Embryophyta</taxon>
        <taxon>Tracheophyta</taxon>
        <taxon>Spermatophyta</taxon>
        <taxon>Magnoliopsida</taxon>
        <taxon>eudicotyledons</taxon>
        <taxon>Gunneridae</taxon>
        <taxon>Pentapetalae</taxon>
        <taxon>rosids</taxon>
        <taxon>malvids</taxon>
        <taxon>Myrtales</taxon>
        <taxon>Myrtaceae</taxon>
        <taxon>Myrtoideae</taxon>
        <taxon>Eucalypteae</taxon>
        <taxon>Eucalyptus</taxon>
    </lineage>
</organism>